<feature type="domain" description="LUD" evidence="1">
    <location>
        <begin position="57"/>
        <end position="154"/>
    </location>
</feature>
<keyword evidence="3" id="KW-1185">Reference proteome</keyword>
<evidence type="ECO:0000313" key="3">
    <source>
        <dbReference type="Proteomes" id="UP000218267"/>
    </source>
</evidence>
<evidence type="ECO:0000313" key="2">
    <source>
        <dbReference type="EMBL" id="BAX81479.1"/>
    </source>
</evidence>
<sequence length="157" mass="17317">MNNLELFLEKSALVGNENQILSSVEFENILSKESFEYIDVPSFNQLKDIQAGEAGIKNALIEVDYAIAETGTVVIDSINENKRLATCLADKLFVAMPISKLVDRLNDVADFIEERTADMGGYVAFITGASRTADIERVLTVGVHGPKEMKVYILNDL</sequence>
<dbReference type="Pfam" id="PF02589">
    <property type="entry name" value="LUD_dom"/>
    <property type="match status" value="1"/>
</dbReference>
<reference evidence="2 3" key="1">
    <citation type="journal article" date="2018" name="Mar. Genomics">
        <title>Complete genome sequence of Marinifilaceae bacterium strain SPP2, isolated from the Antarctic marine sediment.</title>
        <authorList>
            <person name="Watanabe M."/>
            <person name="Kojima H."/>
            <person name="Fukui M."/>
        </authorList>
    </citation>
    <scope>NUCLEOTIDE SEQUENCE [LARGE SCALE GENOMIC DNA]</scope>
    <source>
        <strain evidence="2 3">SPP2</strain>
    </source>
</reference>
<protein>
    <submittedName>
        <fullName evidence="2">Lactate utilization protein</fullName>
    </submittedName>
</protein>
<dbReference type="PANTHER" id="PTHR43682">
    <property type="entry name" value="LACTATE UTILIZATION PROTEIN C"/>
    <property type="match status" value="1"/>
</dbReference>
<dbReference type="InterPro" id="IPR003741">
    <property type="entry name" value="LUD_dom"/>
</dbReference>
<dbReference type="Gene3D" id="3.40.50.10420">
    <property type="entry name" value="NagB/RpiA/CoA transferase-like"/>
    <property type="match status" value="1"/>
</dbReference>
<name>A0A1Y1CM19_9BACT</name>
<evidence type="ECO:0000259" key="1">
    <source>
        <dbReference type="Pfam" id="PF02589"/>
    </source>
</evidence>
<reference evidence="3" key="2">
    <citation type="journal article" date="2020" name="Antonie Van Leeuwenhoek">
        <title>Labilibaculum antarcticum sp. nov., a novel facultative anaerobic, psychrotorelant bacterium isolated from marine sediment of Antarctica.</title>
        <authorList>
            <person name="Watanabe M."/>
            <person name="Kojima H."/>
            <person name="Fukui M."/>
        </authorList>
    </citation>
    <scope>NUCLEOTIDE SEQUENCE [LARGE SCALE GENOMIC DNA]</scope>
    <source>
        <strain evidence="3">SPP2</strain>
    </source>
</reference>
<proteinExistence type="predicted"/>
<dbReference type="OrthoDB" id="9794157at2"/>
<dbReference type="Proteomes" id="UP000218267">
    <property type="component" value="Chromosome"/>
</dbReference>
<organism evidence="2 3">
    <name type="scientific">Labilibaculum antarcticum</name>
    <dbReference type="NCBI Taxonomy" id="1717717"/>
    <lineage>
        <taxon>Bacteria</taxon>
        <taxon>Pseudomonadati</taxon>
        <taxon>Bacteroidota</taxon>
        <taxon>Bacteroidia</taxon>
        <taxon>Marinilabiliales</taxon>
        <taxon>Marinifilaceae</taxon>
        <taxon>Labilibaculum</taxon>
    </lineage>
</organism>
<dbReference type="RefSeq" id="WP_096430923.1">
    <property type="nucleotide sequence ID" value="NZ_AP018042.1"/>
</dbReference>
<dbReference type="InterPro" id="IPR024185">
    <property type="entry name" value="FTHF_cligase-like_sf"/>
</dbReference>
<accession>A0A1Y1CM19</accession>
<dbReference type="KEGG" id="mbas:ALGA_3179"/>
<dbReference type="EMBL" id="AP018042">
    <property type="protein sequence ID" value="BAX81479.1"/>
    <property type="molecule type" value="Genomic_DNA"/>
</dbReference>
<dbReference type="PANTHER" id="PTHR43682:SF1">
    <property type="entry name" value="LACTATE UTILIZATION PROTEIN C"/>
    <property type="match status" value="1"/>
</dbReference>
<dbReference type="InterPro" id="IPR037171">
    <property type="entry name" value="NagB/RpiA_transferase-like"/>
</dbReference>
<dbReference type="AlphaFoldDB" id="A0A1Y1CM19"/>
<gene>
    <name evidence="2" type="ORF">ALGA_3179</name>
</gene>
<dbReference type="SUPFAM" id="SSF100950">
    <property type="entry name" value="NagB/RpiA/CoA transferase-like"/>
    <property type="match status" value="1"/>
</dbReference>